<keyword evidence="3" id="KW-1185">Reference proteome</keyword>
<evidence type="ECO:0000313" key="3">
    <source>
        <dbReference type="Proteomes" id="UP001501710"/>
    </source>
</evidence>
<keyword evidence="1" id="KW-1133">Transmembrane helix</keyword>
<name>A0ABP8C6Z0_9ACTN</name>
<feature type="transmembrane region" description="Helical" evidence="1">
    <location>
        <begin position="57"/>
        <end position="81"/>
    </location>
</feature>
<feature type="transmembrane region" description="Helical" evidence="1">
    <location>
        <begin position="93"/>
        <end position="116"/>
    </location>
</feature>
<protein>
    <recommendedName>
        <fullName evidence="4">DUF998 domain-containing protein</fullName>
    </recommendedName>
</protein>
<keyword evidence="1" id="KW-0812">Transmembrane</keyword>
<proteinExistence type="predicted"/>
<comment type="caution">
    <text evidence="2">The sequence shown here is derived from an EMBL/GenBank/DDBJ whole genome shotgun (WGS) entry which is preliminary data.</text>
</comment>
<keyword evidence="1" id="KW-0472">Membrane</keyword>
<evidence type="ECO:0008006" key="4">
    <source>
        <dbReference type="Google" id="ProtNLM"/>
    </source>
</evidence>
<sequence length="118" mass="12383">MQAMPGRTNGWWISPAIPTIANVVLAVLWTFSALGGWGDAAFCGEGDQHDAACGTGFVHAVQVSAPLAALAAIVAVTAWSMPSVRRRPDRLDALLTMAAFVWILAEGILFIGGYLAKS</sequence>
<evidence type="ECO:0000313" key="2">
    <source>
        <dbReference type="EMBL" id="GAA4234458.1"/>
    </source>
</evidence>
<dbReference type="EMBL" id="BAABAS010000011">
    <property type="protein sequence ID" value="GAA4234458.1"/>
    <property type="molecule type" value="Genomic_DNA"/>
</dbReference>
<reference evidence="3" key="1">
    <citation type="journal article" date="2019" name="Int. J. Syst. Evol. Microbiol.">
        <title>The Global Catalogue of Microorganisms (GCM) 10K type strain sequencing project: providing services to taxonomists for standard genome sequencing and annotation.</title>
        <authorList>
            <consortium name="The Broad Institute Genomics Platform"/>
            <consortium name="The Broad Institute Genome Sequencing Center for Infectious Disease"/>
            <person name="Wu L."/>
            <person name="Ma J."/>
        </authorList>
    </citation>
    <scope>NUCLEOTIDE SEQUENCE [LARGE SCALE GENOMIC DNA]</scope>
    <source>
        <strain evidence="3">JCM 17440</strain>
    </source>
</reference>
<evidence type="ECO:0000256" key="1">
    <source>
        <dbReference type="SAM" id="Phobius"/>
    </source>
</evidence>
<dbReference type="Proteomes" id="UP001501710">
    <property type="component" value="Unassembled WGS sequence"/>
</dbReference>
<organism evidence="2 3">
    <name type="scientific">Actinomadura meridiana</name>
    <dbReference type="NCBI Taxonomy" id="559626"/>
    <lineage>
        <taxon>Bacteria</taxon>
        <taxon>Bacillati</taxon>
        <taxon>Actinomycetota</taxon>
        <taxon>Actinomycetes</taxon>
        <taxon>Streptosporangiales</taxon>
        <taxon>Thermomonosporaceae</taxon>
        <taxon>Actinomadura</taxon>
    </lineage>
</organism>
<feature type="transmembrane region" description="Helical" evidence="1">
    <location>
        <begin position="12"/>
        <end position="37"/>
    </location>
</feature>
<accession>A0ABP8C6Z0</accession>
<gene>
    <name evidence="2" type="ORF">GCM10022254_39320</name>
</gene>